<protein>
    <recommendedName>
        <fullName evidence="1">Phage tail lysozyme domain-containing protein</fullName>
    </recommendedName>
</protein>
<comment type="caution">
    <text evidence="2">The sequence shown here is derived from an EMBL/GenBank/DDBJ whole genome shotgun (WGS) entry which is preliminary data.</text>
</comment>
<proteinExistence type="predicted"/>
<dbReference type="Proteomes" id="UP000608594">
    <property type="component" value="Unassembled WGS sequence"/>
</dbReference>
<keyword evidence="3" id="KW-1185">Reference proteome</keyword>
<organism evidence="2 3">
    <name type="scientific">Paracoccus amoyensis</name>
    <dbReference type="NCBI Taxonomy" id="2760093"/>
    <lineage>
        <taxon>Bacteria</taxon>
        <taxon>Pseudomonadati</taxon>
        <taxon>Pseudomonadota</taxon>
        <taxon>Alphaproteobacteria</taxon>
        <taxon>Rhodobacterales</taxon>
        <taxon>Paracoccaceae</taxon>
        <taxon>Paracoccus</taxon>
    </lineage>
</organism>
<sequence length="748" mass="79616">MQRTILTFGEGSAEVRALQNRHEREGLVLKLEGVGIDQQSLEGRRTINGLIALQYERERAATAARREYLRQQEDQLAAIQREIGLIGASAAEQARVNALAEAETAVREKNLTLLEAAEARRNALARAEAEATLSRTRAMQDLQVAAMMDGFDARIAGSRNPWLRADIEAERAYAQAIAGGQDAEVAAIARAQARARAISELTSAQDDFLRGQQESLQRQQLEIALIGQSAEVRARVLALVQAERDIQRLGATGEDAEVIRRNTLAQADYARRIEEQADAWRRVQSAGEQAIDGVLDKLREGDLGSAFREMISEIEQGFFDLAIRNPLKNMFLGTNLGTWEDVGGWAGIRDRFTGRASVDEAGLVRAATAMPLQSMTVTTSNVILGGNLSGLAGMMAGAANLNASPAMMGGLPGSSSVQAQIWSFFAGKGLASHQIAGVMGNASAESGFNPLAVGDSGNAFGLFQWNDRRNNLFDFIGGQQNLGDIQKQLQFAWHELMTSENGAYQKLLASSTVREATAAFAGFERPSGYTPQNPEGAMHFDRRLAAAEAAMGQFEAATVTAQQQLGQLGAGAAQLGTGLEGFGSSIAGVIQQAGAQRGIGGSLIGGLLTSLGGMIGIPGFARGGDTGSGADDDVAGVVHRNEYVFDAAATRRIGVANLEAIRRGNMQGYRSGGYVSGRAPMPGFAPGQSATGDQAGRERVVFAINVTGTGNAEVRDNVNQAIAQAFESYDRQALPDRVKMIVNDRWGS</sequence>
<evidence type="ECO:0000313" key="3">
    <source>
        <dbReference type="Proteomes" id="UP000608594"/>
    </source>
</evidence>
<dbReference type="AlphaFoldDB" id="A0A926JB51"/>
<dbReference type="Pfam" id="PF18013">
    <property type="entry name" value="Phage_lysozyme2"/>
    <property type="match status" value="1"/>
</dbReference>
<dbReference type="Gene3D" id="1.10.530.10">
    <property type="match status" value="1"/>
</dbReference>
<dbReference type="InterPro" id="IPR041219">
    <property type="entry name" value="Phage_lysozyme2"/>
</dbReference>
<reference evidence="2" key="1">
    <citation type="submission" date="2020-08" db="EMBL/GenBank/DDBJ databases">
        <title>Paracoccus amoyensis sp. nov., isolated from the surface seawater at coast of Xiamen, Fujian.</title>
        <authorList>
            <person name="Lyu L."/>
        </authorList>
    </citation>
    <scope>NUCLEOTIDE SEQUENCE</scope>
    <source>
        <strain evidence="2">11-3</strain>
    </source>
</reference>
<gene>
    <name evidence="2" type="ORF">H4P12_08475</name>
</gene>
<dbReference type="RefSeq" id="WP_187793199.1">
    <property type="nucleotide sequence ID" value="NZ_JACOQL010000002.1"/>
</dbReference>
<accession>A0A926JB51</accession>
<dbReference type="EMBL" id="JACOQL010000002">
    <property type="protein sequence ID" value="MBC9246746.1"/>
    <property type="molecule type" value="Genomic_DNA"/>
</dbReference>
<evidence type="ECO:0000259" key="1">
    <source>
        <dbReference type="Pfam" id="PF18013"/>
    </source>
</evidence>
<evidence type="ECO:0000313" key="2">
    <source>
        <dbReference type="EMBL" id="MBC9246746.1"/>
    </source>
</evidence>
<name>A0A926JB51_9RHOB</name>
<dbReference type="SUPFAM" id="SSF53955">
    <property type="entry name" value="Lysozyme-like"/>
    <property type="match status" value="1"/>
</dbReference>
<feature type="domain" description="Phage tail lysozyme" evidence="1">
    <location>
        <begin position="418"/>
        <end position="551"/>
    </location>
</feature>
<dbReference type="InterPro" id="IPR023346">
    <property type="entry name" value="Lysozyme-like_dom_sf"/>
</dbReference>